<dbReference type="RefSeq" id="WP_185763999.1">
    <property type="nucleotide sequence ID" value="NZ_RIBP01000001.1"/>
</dbReference>
<feature type="chain" id="PRO_5039144605" description="Right handed beta helix domain-containing protein" evidence="4">
    <location>
        <begin position="23"/>
        <end position="475"/>
    </location>
</feature>
<dbReference type="SMART" id="SM00710">
    <property type="entry name" value="PbH1"/>
    <property type="match status" value="8"/>
</dbReference>
<proteinExistence type="predicted"/>
<dbReference type="InterPro" id="IPR006626">
    <property type="entry name" value="PbH1"/>
</dbReference>
<dbReference type="Proteomes" id="UP000319837">
    <property type="component" value="Unassembled WGS sequence"/>
</dbReference>
<comment type="caution">
    <text evidence="6">The sequence shown here is derived from an EMBL/GenBank/DDBJ whole genome shotgun (WGS) entry which is preliminary data.</text>
</comment>
<keyword evidence="3 4" id="KW-0732">Signal</keyword>
<keyword evidence="2" id="KW-0964">Secreted</keyword>
<dbReference type="GO" id="GO:0005576">
    <property type="term" value="C:extracellular region"/>
    <property type="evidence" value="ECO:0007669"/>
    <property type="project" value="UniProtKB-SubCell"/>
</dbReference>
<feature type="domain" description="Right handed beta helix" evidence="5">
    <location>
        <begin position="226"/>
        <end position="343"/>
    </location>
</feature>
<dbReference type="Pfam" id="PF13229">
    <property type="entry name" value="Beta_helix"/>
    <property type="match status" value="1"/>
</dbReference>
<dbReference type="GO" id="GO:0016837">
    <property type="term" value="F:carbon-oxygen lyase activity, acting on polysaccharides"/>
    <property type="evidence" value="ECO:0007669"/>
    <property type="project" value="TreeGrafter"/>
</dbReference>
<evidence type="ECO:0000313" key="6">
    <source>
        <dbReference type="EMBL" id="TRZ40612.1"/>
    </source>
</evidence>
<sequence>MMKKILLLLATIIAAVCLFVYLQQDDTDTEEQETKVAAAKQTLYVAEDGEDENAGTIEEPFKTLEKASLEATPGTTVYIRAGTYYEALDVNHSGTKTDPITFEAYKGEKVIISGENMEDVEEDTALASIIDKSYITLKGLTFSDLSTRLADETVIGIYVAGNSSHITIKDNTVRNIKTLHDDGNGHGIAFYATKAMKDITIENNLVENLKLGASEALVLNGNIDGFVISHNTVRNNDNIGIDMIGYEGTSEENDYVRNGTVSHNIVSNNTSYGNPAYGEDYSAGGIYIDGGRDITVDQNTIYNNDLGIEATSEHLKKYAINIDITNNTVYENNYTGISIGGYDTDRGGTKDSTISKNILYKNDIKGLDGGQLMLQHDTSGNKIEKNILSSSDNGIFIVNYFTANTKNSLASNIYDKEEEKEPLWVWKNEEYTSITDFQDATNSDSNSMYMDPDFVDADSGDFTLNADSPVKEIIE</sequence>
<dbReference type="EMBL" id="RIBP01000001">
    <property type="protein sequence ID" value="TRZ40612.1"/>
    <property type="molecule type" value="Genomic_DNA"/>
</dbReference>
<evidence type="ECO:0000259" key="5">
    <source>
        <dbReference type="Pfam" id="PF13229"/>
    </source>
</evidence>
<evidence type="ECO:0000256" key="4">
    <source>
        <dbReference type="SAM" id="SignalP"/>
    </source>
</evidence>
<comment type="subcellular location">
    <subcellularLocation>
        <location evidence="1">Secreted</location>
    </subcellularLocation>
</comment>
<dbReference type="InterPro" id="IPR012334">
    <property type="entry name" value="Pectin_lyas_fold"/>
</dbReference>
<dbReference type="PANTHER" id="PTHR40088">
    <property type="entry name" value="PECTATE LYASE (EUROFUNG)"/>
    <property type="match status" value="1"/>
</dbReference>
<reference evidence="7" key="1">
    <citation type="submission" date="2018-10" db="EMBL/GenBank/DDBJ databases">
        <title>FDA dAtabase for Regulatory Grade micrObial Sequences (FDA-ARGOS): Supporting development and validation of Infectious Disease Dx tests.</title>
        <authorList>
            <person name="Minogue T."/>
            <person name="Wolcott M."/>
            <person name="Wasieloski L."/>
            <person name="Aguilar W."/>
            <person name="Moore D."/>
            <person name="Tallon L."/>
            <person name="Sadzewicz L."/>
            <person name="Sengamalay N."/>
            <person name="Ott S."/>
            <person name="Godinez A."/>
            <person name="Nagaraj S."/>
            <person name="Vavikolanu K."/>
            <person name="Vyas G."/>
            <person name="Nadendla S."/>
            <person name="George J."/>
            <person name="Sichtig H."/>
        </authorList>
    </citation>
    <scope>NUCLEOTIDE SEQUENCE [LARGE SCALE GENOMIC DNA]</scope>
    <source>
        <strain evidence="7">FDAARGOS_343</strain>
    </source>
</reference>
<dbReference type="Gene3D" id="2.160.20.10">
    <property type="entry name" value="Single-stranded right-handed beta-helix, Pectin lyase-like"/>
    <property type="match status" value="1"/>
</dbReference>
<organism evidence="6 7">
    <name type="scientific">Niallia circulans</name>
    <name type="common">Bacillus circulans</name>
    <dbReference type="NCBI Taxonomy" id="1397"/>
    <lineage>
        <taxon>Bacteria</taxon>
        <taxon>Bacillati</taxon>
        <taxon>Bacillota</taxon>
        <taxon>Bacilli</taxon>
        <taxon>Bacillales</taxon>
        <taxon>Bacillaceae</taxon>
        <taxon>Niallia</taxon>
    </lineage>
</organism>
<gene>
    <name evidence="6" type="ORF">CEQ21_06855</name>
</gene>
<dbReference type="InterPro" id="IPR052052">
    <property type="entry name" value="Polysaccharide_Lyase_9"/>
</dbReference>
<evidence type="ECO:0000256" key="1">
    <source>
        <dbReference type="ARBA" id="ARBA00004613"/>
    </source>
</evidence>
<evidence type="ECO:0000256" key="2">
    <source>
        <dbReference type="ARBA" id="ARBA00022525"/>
    </source>
</evidence>
<dbReference type="AlphaFoldDB" id="A0A553SUF0"/>
<dbReference type="SUPFAM" id="SSF51126">
    <property type="entry name" value="Pectin lyase-like"/>
    <property type="match status" value="1"/>
</dbReference>
<evidence type="ECO:0000313" key="7">
    <source>
        <dbReference type="Proteomes" id="UP000319837"/>
    </source>
</evidence>
<dbReference type="PANTHER" id="PTHR40088:SF2">
    <property type="entry name" value="SECRETED SUGAR HYDROLASE"/>
    <property type="match status" value="1"/>
</dbReference>
<evidence type="ECO:0000256" key="3">
    <source>
        <dbReference type="ARBA" id="ARBA00022729"/>
    </source>
</evidence>
<dbReference type="InterPro" id="IPR039448">
    <property type="entry name" value="Beta_helix"/>
</dbReference>
<name>A0A553SUF0_NIACI</name>
<accession>A0A553SUF0</accession>
<dbReference type="InterPro" id="IPR011050">
    <property type="entry name" value="Pectin_lyase_fold/virulence"/>
</dbReference>
<protein>
    <recommendedName>
        <fullName evidence="5">Right handed beta helix domain-containing protein</fullName>
    </recommendedName>
</protein>
<feature type="signal peptide" evidence="4">
    <location>
        <begin position="1"/>
        <end position="22"/>
    </location>
</feature>